<evidence type="ECO:0000259" key="2">
    <source>
        <dbReference type="PROSITE" id="PS50405"/>
    </source>
</evidence>
<reference evidence="3 4" key="1">
    <citation type="submission" date="2024-07" db="EMBL/GenBank/DDBJ databases">
        <authorList>
            <person name="Ren Q."/>
        </authorList>
    </citation>
    <scope>NUCLEOTIDE SEQUENCE [LARGE SCALE GENOMIC DNA]</scope>
    <source>
        <strain evidence="3 4">REN37</strain>
    </source>
</reference>
<dbReference type="Gene3D" id="1.20.1050.10">
    <property type="match status" value="1"/>
</dbReference>
<dbReference type="Pfam" id="PF13409">
    <property type="entry name" value="GST_N_2"/>
    <property type="match status" value="1"/>
</dbReference>
<dbReference type="EMBL" id="JBGCUO010000001">
    <property type="protein sequence ID" value="MEY1662239.1"/>
    <property type="molecule type" value="Genomic_DNA"/>
</dbReference>
<organism evidence="3 4">
    <name type="scientific">Isoalcanivorax beigongshangi</name>
    <dbReference type="NCBI Taxonomy" id="3238810"/>
    <lineage>
        <taxon>Bacteria</taxon>
        <taxon>Pseudomonadati</taxon>
        <taxon>Pseudomonadota</taxon>
        <taxon>Gammaproteobacteria</taxon>
        <taxon>Oceanospirillales</taxon>
        <taxon>Alcanivoracaceae</taxon>
        <taxon>Isoalcanivorax</taxon>
    </lineage>
</organism>
<dbReference type="SFLD" id="SFLDG01150">
    <property type="entry name" value="Main.1:_Beta-like"/>
    <property type="match status" value="1"/>
</dbReference>
<feature type="domain" description="GST C-terminal" evidence="2">
    <location>
        <begin position="86"/>
        <end position="206"/>
    </location>
</feature>
<evidence type="ECO:0000313" key="4">
    <source>
        <dbReference type="Proteomes" id="UP001562065"/>
    </source>
</evidence>
<dbReference type="InterPro" id="IPR036249">
    <property type="entry name" value="Thioredoxin-like_sf"/>
</dbReference>
<proteinExistence type="predicted"/>
<dbReference type="InterPro" id="IPR040079">
    <property type="entry name" value="Glutathione_S-Trfase"/>
</dbReference>
<dbReference type="InterPro" id="IPR004045">
    <property type="entry name" value="Glutathione_S-Trfase_N"/>
</dbReference>
<evidence type="ECO:0000259" key="1">
    <source>
        <dbReference type="PROSITE" id="PS50404"/>
    </source>
</evidence>
<dbReference type="SFLD" id="SFLDG00358">
    <property type="entry name" value="Main_(cytGST)"/>
    <property type="match status" value="1"/>
</dbReference>
<dbReference type="PANTHER" id="PTHR44051">
    <property type="entry name" value="GLUTATHIONE S-TRANSFERASE-RELATED"/>
    <property type="match status" value="1"/>
</dbReference>
<dbReference type="RefSeq" id="WP_369455477.1">
    <property type="nucleotide sequence ID" value="NZ_JBGCUO010000001.1"/>
</dbReference>
<dbReference type="PROSITE" id="PS50404">
    <property type="entry name" value="GST_NTER"/>
    <property type="match status" value="1"/>
</dbReference>
<dbReference type="PANTHER" id="PTHR44051:SF19">
    <property type="entry name" value="DISULFIDE-BOND OXIDOREDUCTASE YFCG"/>
    <property type="match status" value="1"/>
</dbReference>
<keyword evidence="4" id="KW-1185">Reference proteome</keyword>
<sequence>MLTVWGRTNSNNVKKVLWCLEELGLHYQRHDVGGQFGGVDTPQYRALNPNGLIPTLQDGDLTLWESNAIVRYLLAEYGGDSWWPQQARARAEADKWLDWASTTFVAPFRIAFVGWIRTAPEQRDEALLATAAAEAAALLARVEPVLAAQPYLSGERIGHGDIALGTLIYPWLQLPIERPSLPALEDWAARLAQRPAYQRSIMTVLS</sequence>
<dbReference type="InterPro" id="IPR036282">
    <property type="entry name" value="Glutathione-S-Trfase_C_sf"/>
</dbReference>
<accession>A0ABV4AHP5</accession>
<dbReference type="SFLD" id="SFLDS00019">
    <property type="entry name" value="Glutathione_Transferase_(cytos"/>
    <property type="match status" value="1"/>
</dbReference>
<evidence type="ECO:0000313" key="3">
    <source>
        <dbReference type="EMBL" id="MEY1662239.1"/>
    </source>
</evidence>
<dbReference type="SUPFAM" id="SSF47616">
    <property type="entry name" value="GST C-terminal domain-like"/>
    <property type="match status" value="1"/>
</dbReference>
<gene>
    <name evidence="3" type="ORF">AB5I84_08775</name>
</gene>
<dbReference type="PROSITE" id="PS50405">
    <property type="entry name" value="GST_CTER"/>
    <property type="match status" value="1"/>
</dbReference>
<dbReference type="SUPFAM" id="SSF52833">
    <property type="entry name" value="Thioredoxin-like"/>
    <property type="match status" value="1"/>
</dbReference>
<comment type="caution">
    <text evidence="3">The sequence shown here is derived from an EMBL/GenBank/DDBJ whole genome shotgun (WGS) entry which is preliminary data.</text>
</comment>
<dbReference type="InterPro" id="IPR004046">
    <property type="entry name" value="GST_C"/>
</dbReference>
<name>A0ABV4AHP5_9GAMM</name>
<dbReference type="Gene3D" id="3.40.30.10">
    <property type="entry name" value="Glutaredoxin"/>
    <property type="match status" value="1"/>
</dbReference>
<dbReference type="Pfam" id="PF00043">
    <property type="entry name" value="GST_C"/>
    <property type="match status" value="1"/>
</dbReference>
<protein>
    <submittedName>
        <fullName evidence="3">Glutathione S-transferase family protein</fullName>
    </submittedName>
</protein>
<dbReference type="Proteomes" id="UP001562065">
    <property type="component" value="Unassembled WGS sequence"/>
</dbReference>
<dbReference type="CDD" id="cd03047">
    <property type="entry name" value="GST_N_2"/>
    <property type="match status" value="1"/>
</dbReference>
<feature type="domain" description="GST N-terminal" evidence="1">
    <location>
        <begin position="1"/>
        <end position="81"/>
    </location>
</feature>
<dbReference type="InterPro" id="IPR010987">
    <property type="entry name" value="Glutathione-S-Trfase_C-like"/>
</dbReference>